<dbReference type="PANTHER" id="PTHR31284:SF9">
    <property type="entry name" value="HAD SUPERFAMILY, SUBFAMILY IIIB ACID PHOSPHATASE"/>
    <property type="match status" value="1"/>
</dbReference>
<dbReference type="Gene3D" id="3.40.50.1000">
    <property type="entry name" value="HAD superfamily/HAD-like"/>
    <property type="match status" value="1"/>
</dbReference>
<dbReference type="AlphaFoldDB" id="A0A4S8K8J6"/>
<comment type="caution">
    <text evidence="1">The sequence shown here is derived from an EMBL/GenBank/DDBJ whole genome shotgun (WGS) entry which is preliminary data.</text>
</comment>
<dbReference type="Proteomes" id="UP000317650">
    <property type="component" value="Chromosome 8"/>
</dbReference>
<name>A0A4S8K8J6_MUSBA</name>
<protein>
    <submittedName>
        <fullName evidence="1">Uncharacterized protein</fullName>
    </submittedName>
</protein>
<dbReference type="STRING" id="52838.A0A4S8K8J6"/>
<keyword evidence="2" id="KW-1185">Reference proteome</keyword>
<sequence>MAFDMGYCLSWRVAVEANNARAWRTVPGQCIGCVEDYMLRGQYSRYLDTVIDRIFIYLDGIVTADDRMGAWILDVDGTCLFNLVHYKDKHFGGDSFDPLALKIWALRGVRPAIPAVLLMYLL</sequence>
<dbReference type="InterPro" id="IPR023214">
    <property type="entry name" value="HAD_sf"/>
</dbReference>
<dbReference type="EMBL" id="PYDT01000002">
    <property type="protein sequence ID" value="THU71293.1"/>
    <property type="molecule type" value="Genomic_DNA"/>
</dbReference>
<organism evidence="1 2">
    <name type="scientific">Musa balbisiana</name>
    <name type="common">Banana</name>
    <dbReference type="NCBI Taxonomy" id="52838"/>
    <lineage>
        <taxon>Eukaryota</taxon>
        <taxon>Viridiplantae</taxon>
        <taxon>Streptophyta</taxon>
        <taxon>Embryophyta</taxon>
        <taxon>Tracheophyta</taxon>
        <taxon>Spermatophyta</taxon>
        <taxon>Magnoliopsida</taxon>
        <taxon>Liliopsida</taxon>
        <taxon>Zingiberales</taxon>
        <taxon>Musaceae</taxon>
        <taxon>Musa</taxon>
    </lineage>
</organism>
<dbReference type="InterPro" id="IPR005519">
    <property type="entry name" value="Acid_phosphat_B-like"/>
</dbReference>
<gene>
    <name evidence="1" type="ORF">C4D60_Mb08t34040</name>
</gene>
<accession>A0A4S8K8J6</accession>
<dbReference type="Pfam" id="PF03767">
    <property type="entry name" value="Acid_phosphat_B"/>
    <property type="match status" value="1"/>
</dbReference>
<proteinExistence type="predicted"/>
<evidence type="ECO:0000313" key="2">
    <source>
        <dbReference type="Proteomes" id="UP000317650"/>
    </source>
</evidence>
<evidence type="ECO:0000313" key="1">
    <source>
        <dbReference type="EMBL" id="THU71293.1"/>
    </source>
</evidence>
<reference evidence="1 2" key="1">
    <citation type="journal article" date="2019" name="Nat. Plants">
        <title>Genome sequencing of Musa balbisiana reveals subgenome evolution and function divergence in polyploid bananas.</title>
        <authorList>
            <person name="Yao X."/>
        </authorList>
    </citation>
    <scope>NUCLEOTIDE SEQUENCE [LARGE SCALE GENOMIC DNA]</scope>
    <source>
        <strain evidence="2">cv. DH-PKW</strain>
        <tissue evidence="1">Leaves</tissue>
    </source>
</reference>
<dbReference type="PANTHER" id="PTHR31284">
    <property type="entry name" value="ACID PHOSPHATASE-LIKE PROTEIN"/>
    <property type="match status" value="1"/>
</dbReference>